<feature type="region of interest" description="Disordered" evidence="1">
    <location>
        <begin position="197"/>
        <end position="249"/>
    </location>
</feature>
<accession>A0A6A2XA47</accession>
<feature type="compositionally biased region" description="Basic and acidic residues" evidence="1">
    <location>
        <begin position="41"/>
        <end position="53"/>
    </location>
</feature>
<dbReference type="AlphaFoldDB" id="A0A6A2XA47"/>
<dbReference type="Proteomes" id="UP000436088">
    <property type="component" value="Unassembled WGS sequence"/>
</dbReference>
<protein>
    <submittedName>
        <fullName evidence="2">Uncharacterized protein</fullName>
    </submittedName>
</protein>
<evidence type="ECO:0000313" key="2">
    <source>
        <dbReference type="EMBL" id="KAE8655259.1"/>
    </source>
</evidence>
<name>A0A6A2XA47_HIBSY</name>
<comment type="caution">
    <text evidence="2">The sequence shown here is derived from an EMBL/GenBank/DDBJ whole genome shotgun (WGS) entry which is preliminary data.</text>
</comment>
<evidence type="ECO:0000256" key="1">
    <source>
        <dbReference type="SAM" id="MobiDB-lite"/>
    </source>
</evidence>
<sequence length="347" mass="39798">MKEELEEIIRLGDHGNYDNSDSEDEELTIARQESIRSKMEWEERQRRRARTGEDSVNELGGDSPFLQPVLQVAVEVGKSLRCPSAYEVTEVYLEEEFREIQEWVKEFKPIWEERGITRFDTNFIALESIVRSKQALKEMVTSEEWKRSKYARKIARLEIMEVINSTQFWKKAEREVATLDSEQNFSWLPKELLNERDEETQGEDMHNISPTPSNDESVQLLTSSGGNDDDGDGGGGDDLGGDNEGVEPPARQHFSAQFFGNYGKEETSHFSIRDYQTIKYCGARSKNYARIFKAKAQLHQPRDCLNHKEEPWKPLDEHWCKINSDGTRNTTTGEATCGGVIRDTTGA</sequence>
<feature type="compositionally biased region" description="Polar residues" evidence="1">
    <location>
        <begin position="208"/>
        <end position="224"/>
    </location>
</feature>
<reference evidence="2" key="1">
    <citation type="submission" date="2019-09" db="EMBL/GenBank/DDBJ databases">
        <title>Draft genome information of white flower Hibiscus syriacus.</title>
        <authorList>
            <person name="Kim Y.-M."/>
        </authorList>
    </citation>
    <scope>NUCLEOTIDE SEQUENCE [LARGE SCALE GENOMIC DNA]</scope>
    <source>
        <strain evidence="2">YM2019G1</strain>
    </source>
</reference>
<evidence type="ECO:0000313" key="3">
    <source>
        <dbReference type="Proteomes" id="UP000436088"/>
    </source>
</evidence>
<keyword evidence="3" id="KW-1185">Reference proteome</keyword>
<dbReference type="EMBL" id="VEPZ02001782">
    <property type="protein sequence ID" value="KAE8655259.1"/>
    <property type="molecule type" value="Genomic_DNA"/>
</dbReference>
<gene>
    <name evidence="2" type="ORF">F3Y22_tig00117034pilonHSYRG01653</name>
</gene>
<proteinExistence type="predicted"/>
<feature type="region of interest" description="Disordered" evidence="1">
    <location>
        <begin position="41"/>
        <end position="60"/>
    </location>
</feature>
<organism evidence="2 3">
    <name type="scientific">Hibiscus syriacus</name>
    <name type="common">Rose of Sharon</name>
    <dbReference type="NCBI Taxonomy" id="106335"/>
    <lineage>
        <taxon>Eukaryota</taxon>
        <taxon>Viridiplantae</taxon>
        <taxon>Streptophyta</taxon>
        <taxon>Embryophyta</taxon>
        <taxon>Tracheophyta</taxon>
        <taxon>Spermatophyta</taxon>
        <taxon>Magnoliopsida</taxon>
        <taxon>eudicotyledons</taxon>
        <taxon>Gunneridae</taxon>
        <taxon>Pentapetalae</taxon>
        <taxon>rosids</taxon>
        <taxon>malvids</taxon>
        <taxon>Malvales</taxon>
        <taxon>Malvaceae</taxon>
        <taxon>Malvoideae</taxon>
        <taxon>Hibiscus</taxon>
    </lineage>
</organism>